<accession>A0ABU1H3F7</accession>
<name>A0ABU1H3F7_9GAMM</name>
<dbReference type="SUPFAM" id="SSF56349">
    <property type="entry name" value="DNA breaking-rejoining enzymes"/>
    <property type="match status" value="1"/>
</dbReference>
<keyword evidence="1" id="KW-0233">DNA recombination</keyword>
<organism evidence="3 4">
    <name type="scientific">Vreelandella vilamensis</name>
    <dbReference type="NCBI Taxonomy" id="531309"/>
    <lineage>
        <taxon>Bacteria</taxon>
        <taxon>Pseudomonadati</taxon>
        <taxon>Pseudomonadota</taxon>
        <taxon>Gammaproteobacteria</taxon>
        <taxon>Oceanospirillales</taxon>
        <taxon>Halomonadaceae</taxon>
        <taxon>Vreelandella</taxon>
    </lineage>
</organism>
<dbReference type="RefSeq" id="WP_309655744.1">
    <property type="nucleotide sequence ID" value="NZ_JARWAN010000009.1"/>
</dbReference>
<protein>
    <submittedName>
        <fullName evidence="3">Site-specific integrase</fullName>
    </submittedName>
</protein>
<reference evidence="3 4" key="1">
    <citation type="submission" date="2023-04" db="EMBL/GenBank/DDBJ databases">
        <title>A long-awaited taxogenomic arrangement of the family Halomonadaceae.</title>
        <authorList>
            <person name="De La Haba R."/>
            <person name="Chuvochina M."/>
            <person name="Wittouck S."/>
            <person name="Arahal D.R."/>
            <person name="Sanchez-Porro C."/>
            <person name="Hugenholtz P."/>
            <person name="Ventosa A."/>
        </authorList>
    </citation>
    <scope>NUCLEOTIDE SEQUENCE [LARGE SCALE GENOMIC DNA]</scope>
    <source>
        <strain evidence="3 4">DSM 21020</strain>
    </source>
</reference>
<dbReference type="InterPro" id="IPR013762">
    <property type="entry name" value="Integrase-like_cat_sf"/>
</dbReference>
<dbReference type="Gene3D" id="1.10.443.10">
    <property type="entry name" value="Intergrase catalytic core"/>
    <property type="match status" value="1"/>
</dbReference>
<keyword evidence="4" id="KW-1185">Reference proteome</keyword>
<evidence type="ECO:0000313" key="3">
    <source>
        <dbReference type="EMBL" id="MDR5898835.1"/>
    </source>
</evidence>
<dbReference type="InterPro" id="IPR002104">
    <property type="entry name" value="Integrase_catalytic"/>
</dbReference>
<gene>
    <name evidence="3" type="ORF">QC823_07520</name>
</gene>
<feature type="domain" description="Tyr recombinase" evidence="2">
    <location>
        <begin position="194"/>
        <end position="430"/>
    </location>
</feature>
<proteinExistence type="predicted"/>
<dbReference type="PROSITE" id="PS51898">
    <property type="entry name" value="TYR_RECOMBINASE"/>
    <property type="match status" value="1"/>
</dbReference>
<evidence type="ECO:0000259" key="2">
    <source>
        <dbReference type="PROSITE" id="PS51898"/>
    </source>
</evidence>
<evidence type="ECO:0000313" key="4">
    <source>
        <dbReference type="Proteomes" id="UP001254564"/>
    </source>
</evidence>
<sequence length="439" mass="51170">MSLILWEIPDFFIDQEFQTENNRCGKKVAIIPGTGRSVGRMPLLYRENGIGITVANNWLIHLKANLHKKEVNTQAQGLLHYFTFLDNINYAWDFMPAAIRQRPTYAFKKHLREAFKNRTIARSTANSYMSVVIRFYKFYLARNHHFENPPFNYEFVRVELPGRHDFMKNKILHVDSTDLRLNLPKDYRFNGLARKLVPLSTNEWSLLDDFLKSDRKGIVRKSIGSNSVSLSIEFKLAIYIGRFSGLRRGEIITLRAKQIYLPDKDQLSKKYLIHTEGLLLDPKLGVSTKNESIRHAEIPSELMNELHKYVNSPRYIERKRKFILNHPDEADNPPLLINQRGKFFSSKTLDARWGEIKNAFSNNKIDFDHKFHNLRSSYAVFRLKELLDSGLNEAEALDYLQAVMGQKHRSTLLAYLKFSKQEKSANQVYEEAIEIILKG</sequence>
<dbReference type="Proteomes" id="UP001254564">
    <property type="component" value="Unassembled WGS sequence"/>
</dbReference>
<comment type="caution">
    <text evidence="3">The sequence shown here is derived from an EMBL/GenBank/DDBJ whole genome shotgun (WGS) entry which is preliminary data.</text>
</comment>
<dbReference type="EMBL" id="JARWAN010000009">
    <property type="protein sequence ID" value="MDR5898835.1"/>
    <property type="molecule type" value="Genomic_DNA"/>
</dbReference>
<dbReference type="CDD" id="cd00397">
    <property type="entry name" value="DNA_BRE_C"/>
    <property type="match status" value="1"/>
</dbReference>
<evidence type="ECO:0000256" key="1">
    <source>
        <dbReference type="ARBA" id="ARBA00023172"/>
    </source>
</evidence>
<dbReference type="InterPro" id="IPR011010">
    <property type="entry name" value="DNA_brk_join_enz"/>
</dbReference>